<proteinExistence type="predicted"/>
<name>A0ABS5PH78_9FLAO</name>
<keyword evidence="2" id="KW-1185">Reference proteome</keyword>
<gene>
    <name evidence="1" type="ORF">KHA90_21545</name>
</gene>
<protein>
    <recommendedName>
        <fullName evidence="3">JmjC domain-containing protein</fullName>
    </recommendedName>
</protein>
<dbReference type="SUPFAM" id="SSF51197">
    <property type="entry name" value="Clavaminate synthase-like"/>
    <property type="match status" value="1"/>
</dbReference>
<evidence type="ECO:0000313" key="2">
    <source>
        <dbReference type="Proteomes" id="UP000722625"/>
    </source>
</evidence>
<accession>A0ABS5PH78</accession>
<organism evidence="1 2">
    <name type="scientific">Flavobacterium psychroterrae</name>
    <dbReference type="NCBI Taxonomy" id="2133767"/>
    <lineage>
        <taxon>Bacteria</taxon>
        <taxon>Pseudomonadati</taxon>
        <taxon>Bacteroidota</taxon>
        <taxon>Flavobacteriia</taxon>
        <taxon>Flavobacteriales</taxon>
        <taxon>Flavobacteriaceae</taxon>
        <taxon>Flavobacterium</taxon>
    </lineage>
</organism>
<dbReference type="Proteomes" id="UP000722625">
    <property type="component" value="Unassembled WGS sequence"/>
</dbReference>
<evidence type="ECO:0008006" key="3">
    <source>
        <dbReference type="Google" id="ProtNLM"/>
    </source>
</evidence>
<dbReference type="RefSeq" id="WP_213306432.1">
    <property type="nucleotide sequence ID" value="NZ_JAGYVZ010000029.1"/>
</dbReference>
<sequence>MKNITEEVQGKFESNWWDDFLEVTNNMSETKVIKNCISKEETNLMQTYILEIISDLAKLRTQDYGYRVYKGGTLLTSNEMVEIYNSPPKKDESLQDWTNRTFGNEKFGMLINQAERFNLDLSKSIALKLGPLLKKIGMPTEGVIFTLFVGNYDKTPLGIHKDLPGKSVIHFHLGPGSKTMYTWDTEKYLDLVGEKIYNNYDIANYIPHANKHVIDEGDLYFMPEDLYHVGTQDDLSIAIGCWCYNRSNLDFAKRLQSLFQEKVLKVTDVNLKADKNDLDDTSSVEKTLDLFDIPKDLENLSFKDVMRETYKDLRYSLYSNAGYRTSPFPK</sequence>
<dbReference type="EMBL" id="JAGYVZ010000029">
    <property type="protein sequence ID" value="MBS7233602.1"/>
    <property type="molecule type" value="Genomic_DNA"/>
</dbReference>
<evidence type="ECO:0000313" key="1">
    <source>
        <dbReference type="EMBL" id="MBS7233602.1"/>
    </source>
</evidence>
<comment type="caution">
    <text evidence="1">The sequence shown here is derived from an EMBL/GenBank/DDBJ whole genome shotgun (WGS) entry which is preliminary data.</text>
</comment>
<reference evidence="1 2" key="1">
    <citation type="journal article" date="2018" name="Int. J. Syst. Evol. Microbiol.">
        <title>Flavobacterium chryseum sp. nov. and Flavobacterium psychroterrae sp. nov., novel environmental bacteria isolated from Antarctica.</title>
        <authorList>
            <person name="Kralova S."/>
            <person name="Svec P."/>
            <person name="Busse H.J."/>
            <person name="Stankova E."/>
            <person name="Vaczi P."/>
            <person name="Sedlacek I."/>
        </authorList>
    </citation>
    <scope>NUCLEOTIDE SEQUENCE [LARGE SCALE GENOMIC DNA]</scope>
    <source>
        <strain evidence="1 2">CCM 8827</strain>
    </source>
</reference>